<protein>
    <submittedName>
        <fullName evidence="2">Uncharacterized protein</fullName>
    </submittedName>
</protein>
<proteinExistence type="predicted"/>
<organism evidence="2 3">
    <name type="scientific">Truncatella angustata</name>
    <dbReference type="NCBI Taxonomy" id="152316"/>
    <lineage>
        <taxon>Eukaryota</taxon>
        <taxon>Fungi</taxon>
        <taxon>Dikarya</taxon>
        <taxon>Ascomycota</taxon>
        <taxon>Pezizomycotina</taxon>
        <taxon>Sordariomycetes</taxon>
        <taxon>Xylariomycetidae</taxon>
        <taxon>Amphisphaeriales</taxon>
        <taxon>Sporocadaceae</taxon>
        <taxon>Truncatella</taxon>
    </lineage>
</organism>
<dbReference type="RefSeq" id="XP_045960045.1">
    <property type="nucleotide sequence ID" value="XM_046095727.1"/>
</dbReference>
<evidence type="ECO:0000256" key="1">
    <source>
        <dbReference type="SAM" id="MobiDB-lite"/>
    </source>
</evidence>
<dbReference type="AlphaFoldDB" id="A0A9P9A061"/>
<evidence type="ECO:0000313" key="3">
    <source>
        <dbReference type="Proteomes" id="UP000758603"/>
    </source>
</evidence>
<comment type="caution">
    <text evidence="2">The sequence shown here is derived from an EMBL/GenBank/DDBJ whole genome shotgun (WGS) entry which is preliminary data.</text>
</comment>
<evidence type="ECO:0000313" key="2">
    <source>
        <dbReference type="EMBL" id="KAH6655780.1"/>
    </source>
</evidence>
<accession>A0A9P9A061</accession>
<dbReference type="EMBL" id="JAGPXC010000003">
    <property type="protein sequence ID" value="KAH6655780.1"/>
    <property type="molecule type" value="Genomic_DNA"/>
</dbReference>
<sequence length="145" mass="16554">MFAVHRPCWQFIAAFLPEYQCSYRRTSHLTNKSDGSMMIPKHPEFARPPSCAITCLYGGRNRCKATSRTSRKGTIFRNWRNFRSSCASKKQKLQQESARSKKSATTMRQCGRPKRQSTRRRLGGVCVQAPKEVLLQACMCIVSMA</sequence>
<keyword evidence="3" id="KW-1185">Reference proteome</keyword>
<name>A0A9P9A061_9PEZI</name>
<gene>
    <name evidence="2" type="ORF">BKA67DRAFT_249597</name>
</gene>
<dbReference type="GeneID" id="70124620"/>
<dbReference type="Proteomes" id="UP000758603">
    <property type="component" value="Unassembled WGS sequence"/>
</dbReference>
<feature type="region of interest" description="Disordered" evidence="1">
    <location>
        <begin position="93"/>
        <end position="116"/>
    </location>
</feature>
<reference evidence="2" key="1">
    <citation type="journal article" date="2021" name="Nat. Commun.">
        <title>Genetic determinants of endophytism in the Arabidopsis root mycobiome.</title>
        <authorList>
            <person name="Mesny F."/>
            <person name="Miyauchi S."/>
            <person name="Thiergart T."/>
            <person name="Pickel B."/>
            <person name="Atanasova L."/>
            <person name="Karlsson M."/>
            <person name="Huettel B."/>
            <person name="Barry K.W."/>
            <person name="Haridas S."/>
            <person name="Chen C."/>
            <person name="Bauer D."/>
            <person name="Andreopoulos W."/>
            <person name="Pangilinan J."/>
            <person name="LaButti K."/>
            <person name="Riley R."/>
            <person name="Lipzen A."/>
            <person name="Clum A."/>
            <person name="Drula E."/>
            <person name="Henrissat B."/>
            <person name="Kohler A."/>
            <person name="Grigoriev I.V."/>
            <person name="Martin F.M."/>
            <person name="Hacquard S."/>
        </authorList>
    </citation>
    <scope>NUCLEOTIDE SEQUENCE</scope>
    <source>
        <strain evidence="2">MPI-SDFR-AT-0073</strain>
    </source>
</reference>